<dbReference type="InterPro" id="IPR001650">
    <property type="entry name" value="Helicase_C-like"/>
</dbReference>
<dbReference type="InterPro" id="IPR055227">
    <property type="entry name" value="HRQ1_WHD"/>
</dbReference>
<name>A0ABV5X0D8_9MICO</name>
<proteinExistence type="predicted"/>
<keyword evidence="2" id="KW-0067">ATP-binding</keyword>
<dbReference type="InterPro" id="IPR027417">
    <property type="entry name" value="P-loop_NTPase"/>
</dbReference>
<organism evidence="5 6">
    <name type="scientific">Brevibacterium otitidis</name>
    <dbReference type="NCBI Taxonomy" id="53364"/>
    <lineage>
        <taxon>Bacteria</taxon>
        <taxon>Bacillati</taxon>
        <taxon>Actinomycetota</taxon>
        <taxon>Actinomycetes</taxon>
        <taxon>Micrococcales</taxon>
        <taxon>Brevibacteriaceae</taxon>
        <taxon>Brevibacterium</taxon>
    </lineage>
</organism>
<dbReference type="EMBL" id="JBHMAU010000025">
    <property type="protein sequence ID" value="MFB9775402.1"/>
    <property type="molecule type" value="Genomic_DNA"/>
</dbReference>
<dbReference type="SMART" id="SM00490">
    <property type="entry name" value="HELICc"/>
    <property type="match status" value="1"/>
</dbReference>
<dbReference type="Gene3D" id="3.40.50.300">
    <property type="entry name" value="P-loop containing nucleotide triphosphate hydrolases"/>
    <property type="match status" value="2"/>
</dbReference>
<dbReference type="Proteomes" id="UP001589707">
    <property type="component" value="Unassembled WGS sequence"/>
</dbReference>
<keyword evidence="6" id="KW-1185">Reference proteome</keyword>
<dbReference type="SUPFAM" id="SSF52540">
    <property type="entry name" value="P-loop containing nucleoside triphosphate hydrolases"/>
    <property type="match status" value="1"/>
</dbReference>
<evidence type="ECO:0000313" key="6">
    <source>
        <dbReference type="Proteomes" id="UP001589707"/>
    </source>
</evidence>
<dbReference type="RefSeq" id="WP_376838496.1">
    <property type="nucleotide sequence ID" value="NZ_JBHMAU010000025.1"/>
</dbReference>
<dbReference type="PROSITE" id="PS51194">
    <property type="entry name" value="HELICASE_CTER"/>
    <property type="match status" value="1"/>
</dbReference>
<dbReference type="Pfam" id="PF00270">
    <property type="entry name" value="DEAD"/>
    <property type="match status" value="1"/>
</dbReference>
<keyword evidence="5" id="KW-0347">Helicase</keyword>
<dbReference type="NCBIfam" id="TIGR03817">
    <property type="entry name" value="DECH_helic"/>
    <property type="match status" value="1"/>
</dbReference>
<dbReference type="SMART" id="SM00487">
    <property type="entry name" value="DEXDc"/>
    <property type="match status" value="1"/>
</dbReference>
<evidence type="ECO:0000313" key="5">
    <source>
        <dbReference type="EMBL" id="MFB9775402.1"/>
    </source>
</evidence>
<dbReference type="Pfam" id="PF22982">
    <property type="entry name" value="WHD_HRQ1"/>
    <property type="match status" value="1"/>
</dbReference>
<comment type="caution">
    <text evidence="5">The sequence shown here is derived from an EMBL/GenBank/DDBJ whole genome shotgun (WGS) entry which is preliminary data.</text>
</comment>
<evidence type="ECO:0000259" key="3">
    <source>
        <dbReference type="PROSITE" id="PS51192"/>
    </source>
</evidence>
<dbReference type="PANTHER" id="PTHR47957:SF3">
    <property type="entry name" value="ATP-DEPENDENT HELICASE HRQ1"/>
    <property type="match status" value="1"/>
</dbReference>
<dbReference type="GO" id="GO:0004386">
    <property type="term" value="F:helicase activity"/>
    <property type="evidence" value="ECO:0007669"/>
    <property type="project" value="UniProtKB-KW"/>
</dbReference>
<sequence length="830" mass="88007">MTQRQDAAGDSRLLDLVSGFGQREDRIRHIETLPARSAQHADWPEWVPAEVVAAWQSLGVERPWTHQVAAADAAFAGDDTVIATGTASGKSLGFLLPVLESFAATREAVPRQQATAIYLAPTKALAHDQMDTVSQLVLAGLRPAAYDGDVSQAQKDWARAHANLIYTNPDMLHRTILPQHARFARWLRNLRYVIIDEAHRYRGVFGSHVALVLRRLLRLAAHYGVAPVVIGASATMADPATAFARLTGRACTAVTEDGSPRAAGHFVLWEPPLVPHAAGDPDAEVFAALGVDDPLGIGDGADGDWSDGGGGLGGSFDGGGVDDPLGVLTDGPQRRSTIAEAADLLADAVCADFSAIAFIASRRGTEALAEATRSAVSRSYPELTRTVAAYRGGYLPEERRLLETGLRTGRLRAVASTNALELGIDIAGLDLVVMAGWPGTLASLWQQAGRAGRAGSDWLAVLIARDDPLDTYVVNHPESVFGSPVDGGVIDPSNPYVLGGHLCAAAAERPLTAADFSLFGDTAEKTIEQLTAANLLRRRPTGWYWTKREPAAALTDIRDAGGGIVRFVDAATGTVLGTVDDAGAQRHSHPGAVYVHQGQTFVVTSLDLDERVALVEPRTVDYTTQPKSVTEISIESVTASRPLPSGGQVNLGMVEVLEQVTGYQIRQNGTGVVLSEHALDLPERTLRTSAVWWTVPEALVADAQISTGDLPGAVHAAEHASIGLLPLFAGCDRWDIGGVSTDRHADTRKTTVFVYDGQPGGAGFAERGFHAFDAWQTATLEAIEACECISGCPSCVQSPKCGNGNNPLDKDAAERILTELLRGTIPPQGS</sequence>
<accession>A0ABV5X0D8</accession>
<evidence type="ECO:0000256" key="2">
    <source>
        <dbReference type="ARBA" id="ARBA00022840"/>
    </source>
</evidence>
<dbReference type="InterPro" id="IPR011545">
    <property type="entry name" value="DEAD/DEAH_box_helicase_dom"/>
</dbReference>
<keyword evidence="5" id="KW-0378">Hydrolase</keyword>
<keyword evidence="1" id="KW-0547">Nucleotide-binding</keyword>
<gene>
    <name evidence="5" type="ORF">ACFFN1_03090</name>
</gene>
<evidence type="ECO:0000256" key="1">
    <source>
        <dbReference type="ARBA" id="ARBA00022741"/>
    </source>
</evidence>
<dbReference type="CDD" id="cd18797">
    <property type="entry name" value="SF2_C_Hrq"/>
    <property type="match status" value="1"/>
</dbReference>
<feature type="domain" description="Helicase ATP-binding" evidence="3">
    <location>
        <begin position="71"/>
        <end position="254"/>
    </location>
</feature>
<feature type="domain" description="Helicase C-terminal" evidence="4">
    <location>
        <begin position="343"/>
        <end position="496"/>
    </location>
</feature>
<dbReference type="GO" id="GO:0016787">
    <property type="term" value="F:hydrolase activity"/>
    <property type="evidence" value="ECO:0007669"/>
    <property type="project" value="UniProtKB-KW"/>
</dbReference>
<dbReference type="EC" id="3.6.4.-" evidence="5"/>
<evidence type="ECO:0000259" key="4">
    <source>
        <dbReference type="PROSITE" id="PS51194"/>
    </source>
</evidence>
<protein>
    <submittedName>
        <fullName evidence="5">DEAD/DEAH box helicase</fullName>
        <ecNumber evidence="5">3.6.4.-</ecNumber>
    </submittedName>
</protein>
<dbReference type="InterPro" id="IPR022307">
    <property type="entry name" value="Helicase_put_actinobac"/>
</dbReference>
<dbReference type="Pfam" id="PF00271">
    <property type="entry name" value="Helicase_C"/>
    <property type="match status" value="1"/>
</dbReference>
<dbReference type="InterPro" id="IPR018973">
    <property type="entry name" value="MZB"/>
</dbReference>
<dbReference type="Pfam" id="PF09369">
    <property type="entry name" value="MZB"/>
    <property type="match status" value="1"/>
</dbReference>
<reference evidence="5 6" key="1">
    <citation type="submission" date="2024-09" db="EMBL/GenBank/DDBJ databases">
        <authorList>
            <person name="Sun Q."/>
            <person name="Mori K."/>
        </authorList>
    </citation>
    <scope>NUCLEOTIDE SEQUENCE [LARGE SCALE GENOMIC DNA]</scope>
    <source>
        <strain evidence="5 6">JCM 11683</strain>
    </source>
</reference>
<dbReference type="PROSITE" id="PS51192">
    <property type="entry name" value="HELICASE_ATP_BIND_1"/>
    <property type="match status" value="1"/>
</dbReference>
<dbReference type="InterPro" id="IPR014001">
    <property type="entry name" value="Helicase_ATP-bd"/>
</dbReference>
<dbReference type="PANTHER" id="PTHR47957">
    <property type="entry name" value="ATP-DEPENDENT HELICASE HRQ1"/>
    <property type="match status" value="1"/>
</dbReference>